<accession>A0ACC2WHT0</accession>
<gene>
    <name evidence="1" type="ORF">QFC20_002743</name>
</gene>
<dbReference type="EMBL" id="JASBWS010000021">
    <property type="protein sequence ID" value="KAJ9110976.1"/>
    <property type="molecule type" value="Genomic_DNA"/>
</dbReference>
<organism evidence="1 2">
    <name type="scientific">Naganishia adeliensis</name>
    <dbReference type="NCBI Taxonomy" id="92952"/>
    <lineage>
        <taxon>Eukaryota</taxon>
        <taxon>Fungi</taxon>
        <taxon>Dikarya</taxon>
        <taxon>Basidiomycota</taxon>
        <taxon>Agaricomycotina</taxon>
        <taxon>Tremellomycetes</taxon>
        <taxon>Filobasidiales</taxon>
        <taxon>Filobasidiaceae</taxon>
        <taxon>Naganishia</taxon>
    </lineage>
</organism>
<reference evidence="1" key="1">
    <citation type="submission" date="2023-04" db="EMBL/GenBank/DDBJ databases">
        <title>Draft Genome sequencing of Naganishia species isolated from polar environments using Oxford Nanopore Technology.</title>
        <authorList>
            <person name="Leo P."/>
            <person name="Venkateswaran K."/>
        </authorList>
    </citation>
    <scope>NUCLEOTIDE SEQUENCE</scope>
    <source>
        <strain evidence="1">MNA-CCFEE 5262</strain>
    </source>
</reference>
<comment type="caution">
    <text evidence="1">The sequence shown here is derived from an EMBL/GenBank/DDBJ whole genome shotgun (WGS) entry which is preliminary data.</text>
</comment>
<protein>
    <submittedName>
        <fullName evidence="1">Uncharacterized protein</fullName>
    </submittedName>
</protein>
<name>A0ACC2WHT0_9TREE</name>
<proteinExistence type="predicted"/>
<dbReference type="Proteomes" id="UP001230649">
    <property type="component" value="Unassembled WGS sequence"/>
</dbReference>
<sequence>MANMSGIRARDIEASLELCEMALYFSRGRLKSGLTKMPEEDAEGSRMLTLKDYRGNMLLKFFQHPLLSEFKRTQLDPVFEKVVVEKPKESRSGYRGE</sequence>
<evidence type="ECO:0000313" key="2">
    <source>
        <dbReference type="Proteomes" id="UP001230649"/>
    </source>
</evidence>
<keyword evidence="2" id="KW-1185">Reference proteome</keyword>
<evidence type="ECO:0000313" key="1">
    <source>
        <dbReference type="EMBL" id="KAJ9110976.1"/>
    </source>
</evidence>